<evidence type="ECO:0000313" key="4">
    <source>
        <dbReference type="WBParaSite" id="MBELARI_LOCUS11568"/>
    </source>
</evidence>
<feature type="region of interest" description="Disordered" evidence="1">
    <location>
        <begin position="90"/>
        <end position="121"/>
    </location>
</feature>
<evidence type="ECO:0000256" key="1">
    <source>
        <dbReference type="SAM" id="MobiDB-lite"/>
    </source>
</evidence>
<dbReference type="Pfam" id="PF11160">
    <property type="entry name" value="Hva1_TUDOR"/>
    <property type="match status" value="1"/>
</dbReference>
<keyword evidence="3" id="KW-1185">Reference proteome</keyword>
<accession>A0A915H7T3</accession>
<dbReference type="WBParaSite" id="MBELARI_LOCUS833">
    <property type="protein sequence ID" value="MBELARI_LOCUS833"/>
    <property type="gene ID" value="MBELARI_LOCUS833"/>
</dbReference>
<evidence type="ECO:0000313" key="3">
    <source>
        <dbReference type="Proteomes" id="UP000887575"/>
    </source>
</evidence>
<protein>
    <submittedName>
        <fullName evidence="4 5">Hypervirulence associated protein TUDOR domain-containing protein</fullName>
    </submittedName>
</protein>
<dbReference type="AlphaFoldDB" id="A0A915H7T3"/>
<organism evidence="3 5">
    <name type="scientific">Mesorhabditis belari</name>
    <dbReference type="NCBI Taxonomy" id="2138241"/>
    <lineage>
        <taxon>Eukaryota</taxon>
        <taxon>Metazoa</taxon>
        <taxon>Ecdysozoa</taxon>
        <taxon>Nematoda</taxon>
        <taxon>Chromadorea</taxon>
        <taxon>Rhabditida</taxon>
        <taxon>Rhabditina</taxon>
        <taxon>Rhabditomorpha</taxon>
        <taxon>Rhabditoidea</taxon>
        <taxon>Rhabditidae</taxon>
        <taxon>Mesorhabditinae</taxon>
        <taxon>Mesorhabditis</taxon>
    </lineage>
</organism>
<dbReference type="OrthoDB" id="10052172at2759"/>
<evidence type="ECO:0000313" key="5">
    <source>
        <dbReference type="WBParaSite" id="MBELARI_LOCUS833"/>
    </source>
</evidence>
<dbReference type="InterPro" id="IPR021331">
    <property type="entry name" value="Hva1_TUDOR"/>
</dbReference>
<evidence type="ECO:0000259" key="2">
    <source>
        <dbReference type="Pfam" id="PF11160"/>
    </source>
</evidence>
<feature type="domain" description="Hypervirulence associated protein TUDOR" evidence="2">
    <location>
        <begin position="32"/>
        <end position="82"/>
    </location>
</feature>
<dbReference type="Proteomes" id="UP000887575">
    <property type="component" value="Unassembled WGS sequence"/>
</dbReference>
<sequence length="121" mass="13404">MPFKLSKKETNEDYEEGENVVYIPIDKTPRSAVGTIEEVLTGETPVQSATSRTGEVTIHASEDEPRYVIRNLKTGKSTAYKRYNIMGEASQDEVETGHSDFSLDQDTSPHAEGPHHGVPIQ</sequence>
<proteinExistence type="predicted"/>
<name>A0A915H7T3_9BILA</name>
<dbReference type="WBParaSite" id="MBELARI_LOCUS11568">
    <property type="protein sequence ID" value="MBELARI_LOCUS11568"/>
    <property type="gene ID" value="MBELARI_LOCUS11568"/>
</dbReference>
<reference evidence="4 5" key="1">
    <citation type="submission" date="2024-02" db="UniProtKB">
        <authorList>
            <consortium name="WormBaseParasite"/>
        </authorList>
    </citation>
    <scope>IDENTIFICATION</scope>
</reference>